<dbReference type="Pfam" id="PF02929">
    <property type="entry name" value="Bgal_small_N"/>
    <property type="match status" value="1"/>
</dbReference>
<dbReference type="Pfam" id="PF16353">
    <property type="entry name" value="LacZ_4"/>
    <property type="match status" value="1"/>
</dbReference>
<evidence type="ECO:0000256" key="2">
    <source>
        <dbReference type="ARBA" id="ARBA00001913"/>
    </source>
</evidence>
<evidence type="ECO:0000256" key="8">
    <source>
        <dbReference type="ARBA" id="ARBA00022801"/>
    </source>
</evidence>
<dbReference type="Pfam" id="PF02837">
    <property type="entry name" value="Glyco_hydro_2_N"/>
    <property type="match status" value="1"/>
</dbReference>
<dbReference type="InterPro" id="IPR006104">
    <property type="entry name" value="Glyco_hydro_2_N"/>
</dbReference>
<dbReference type="InterPro" id="IPR006103">
    <property type="entry name" value="Glyco_hydro_2_cat"/>
</dbReference>
<dbReference type="InterPro" id="IPR036156">
    <property type="entry name" value="Beta-gal/glucu_dom_sf"/>
</dbReference>
<dbReference type="Pfam" id="PF02836">
    <property type="entry name" value="Glyco_hydro_2_C"/>
    <property type="match status" value="1"/>
</dbReference>
<dbReference type="Gene3D" id="2.70.98.10">
    <property type="match status" value="1"/>
</dbReference>
<dbReference type="SUPFAM" id="SSF49303">
    <property type="entry name" value="beta-Galactosidase/glucuronidase domain"/>
    <property type="match status" value="2"/>
</dbReference>
<keyword evidence="13" id="KW-0732">Signal</keyword>
<dbReference type="PANTHER" id="PTHR46323">
    <property type="entry name" value="BETA-GALACTOSIDASE"/>
    <property type="match status" value="1"/>
</dbReference>
<comment type="caution">
    <text evidence="15">The sequence shown here is derived from an EMBL/GenBank/DDBJ whole genome shotgun (WGS) entry which is preliminary data.</text>
</comment>
<dbReference type="InterPro" id="IPR013783">
    <property type="entry name" value="Ig-like_fold"/>
</dbReference>
<dbReference type="InterPro" id="IPR006102">
    <property type="entry name" value="Ig-like_GH2"/>
</dbReference>
<evidence type="ECO:0000256" key="11">
    <source>
        <dbReference type="ARBA" id="ARBA00032230"/>
    </source>
</evidence>
<accession>A0A069SQK9</accession>
<evidence type="ECO:0000256" key="1">
    <source>
        <dbReference type="ARBA" id="ARBA00001412"/>
    </source>
</evidence>
<dbReference type="InterPro" id="IPR023230">
    <property type="entry name" value="Glyco_hydro_2_CS"/>
</dbReference>
<protein>
    <recommendedName>
        <fullName evidence="7 12">Beta-galactosidase</fullName>
        <ecNumber evidence="6 12">3.2.1.23</ecNumber>
    </recommendedName>
    <alternativeName>
        <fullName evidence="11 12">Lactase</fullName>
    </alternativeName>
</protein>
<evidence type="ECO:0000313" key="15">
    <source>
        <dbReference type="EMBL" id="KDS56843.1"/>
    </source>
</evidence>
<keyword evidence="8 12" id="KW-0378">Hydrolase</keyword>
<feature type="chain" id="PRO_5001666904" description="Beta-galactosidase" evidence="13">
    <location>
        <begin position="21"/>
        <end position="1058"/>
    </location>
</feature>
<dbReference type="FunFam" id="3.20.20.80:FF:000018">
    <property type="entry name" value="Beta-galactosidase"/>
    <property type="match status" value="1"/>
</dbReference>
<evidence type="ECO:0000256" key="10">
    <source>
        <dbReference type="ARBA" id="ARBA00023295"/>
    </source>
</evidence>
<evidence type="ECO:0000256" key="7">
    <source>
        <dbReference type="ARBA" id="ARBA00013303"/>
    </source>
</evidence>
<gene>
    <name evidence="15" type="ORF">M099_0077</name>
</gene>
<evidence type="ECO:0000313" key="16">
    <source>
        <dbReference type="Proteomes" id="UP000027661"/>
    </source>
</evidence>
<dbReference type="Gene3D" id="2.60.40.10">
    <property type="entry name" value="Immunoglobulins"/>
    <property type="match status" value="2"/>
</dbReference>
<dbReference type="GO" id="GO:0030246">
    <property type="term" value="F:carbohydrate binding"/>
    <property type="evidence" value="ECO:0007669"/>
    <property type="project" value="InterPro"/>
</dbReference>
<dbReference type="PROSITE" id="PS00719">
    <property type="entry name" value="GLYCOSYL_HYDROL_F2_1"/>
    <property type="match status" value="1"/>
</dbReference>
<dbReference type="GO" id="GO:0005990">
    <property type="term" value="P:lactose catabolic process"/>
    <property type="evidence" value="ECO:0007669"/>
    <property type="project" value="TreeGrafter"/>
</dbReference>
<dbReference type="AlphaFoldDB" id="A0A069SQK9"/>
<reference evidence="15 16" key="1">
    <citation type="submission" date="2014-04" db="EMBL/GenBank/DDBJ databases">
        <authorList>
            <person name="Sears C."/>
            <person name="Carroll K."/>
            <person name="Sack B.R."/>
            <person name="Qadri F."/>
            <person name="Myers L.L."/>
            <person name="Chung G.-T."/>
            <person name="Escheverria P."/>
            <person name="Fraser C.M."/>
            <person name="Sadzewicz L."/>
            <person name="Shefchek K.A."/>
            <person name="Tallon L."/>
            <person name="Das S.P."/>
            <person name="Daugherty S."/>
            <person name="Mongodin E.F."/>
        </authorList>
    </citation>
    <scope>NUCLEOTIDE SEQUENCE [LARGE SCALE GENOMIC DNA]</scope>
    <source>
        <strain evidence="15 16">3975 RP4</strain>
    </source>
</reference>
<name>A0A069SQK9_PHOVU</name>
<dbReference type="SUPFAM" id="SSF49785">
    <property type="entry name" value="Galactose-binding domain-like"/>
    <property type="match status" value="1"/>
</dbReference>
<dbReference type="InterPro" id="IPR032312">
    <property type="entry name" value="LacZ_4"/>
</dbReference>
<dbReference type="InterPro" id="IPR017853">
    <property type="entry name" value="GH"/>
</dbReference>
<keyword evidence="9" id="KW-0106">Calcium</keyword>
<dbReference type="EMBL" id="JNHM01000002">
    <property type="protein sequence ID" value="KDS56843.1"/>
    <property type="molecule type" value="Genomic_DNA"/>
</dbReference>
<dbReference type="PRINTS" id="PR00132">
    <property type="entry name" value="GLHYDRLASE2"/>
</dbReference>
<evidence type="ECO:0000256" key="4">
    <source>
        <dbReference type="ARBA" id="ARBA00007401"/>
    </source>
</evidence>
<comment type="catalytic activity">
    <reaction evidence="1 12">
        <text>Hydrolysis of terminal non-reducing beta-D-galactose residues in beta-D-galactosides.</text>
        <dbReference type="EC" id="3.2.1.23"/>
    </reaction>
</comment>
<evidence type="ECO:0000256" key="5">
    <source>
        <dbReference type="ARBA" id="ARBA00011245"/>
    </source>
</evidence>
<dbReference type="Pfam" id="PF00703">
    <property type="entry name" value="Glyco_hydro_2"/>
    <property type="match status" value="1"/>
</dbReference>
<organism evidence="15 16">
    <name type="scientific">Phocaeicola vulgatus str. 3975 RP4</name>
    <dbReference type="NCBI Taxonomy" id="1339352"/>
    <lineage>
        <taxon>Bacteria</taxon>
        <taxon>Pseudomonadati</taxon>
        <taxon>Bacteroidota</taxon>
        <taxon>Bacteroidia</taxon>
        <taxon>Bacteroidales</taxon>
        <taxon>Bacteroidaceae</taxon>
        <taxon>Phocaeicola</taxon>
    </lineage>
</organism>
<feature type="signal peptide" evidence="13">
    <location>
        <begin position="1"/>
        <end position="20"/>
    </location>
</feature>
<comment type="similarity">
    <text evidence="4 12">Belongs to the glycosyl hydrolase 2 family.</text>
</comment>
<dbReference type="InterPro" id="IPR011013">
    <property type="entry name" value="Gal_mutarotase_sf_dom"/>
</dbReference>
<dbReference type="GO" id="GO:0009341">
    <property type="term" value="C:beta-galactosidase complex"/>
    <property type="evidence" value="ECO:0007669"/>
    <property type="project" value="InterPro"/>
</dbReference>
<evidence type="ECO:0000256" key="9">
    <source>
        <dbReference type="ARBA" id="ARBA00022837"/>
    </source>
</evidence>
<comment type="subunit">
    <text evidence="5">Monomer.</text>
</comment>
<dbReference type="InterPro" id="IPR004199">
    <property type="entry name" value="B-gal_small/dom_5"/>
</dbReference>
<dbReference type="GO" id="GO:0004565">
    <property type="term" value="F:beta-galactosidase activity"/>
    <property type="evidence" value="ECO:0007669"/>
    <property type="project" value="UniProtKB-EC"/>
</dbReference>
<feature type="domain" description="Beta galactosidase small chain/" evidence="14">
    <location>
        <begin position="764"/>
        <end position="1041"/>
    </location>
</feature>
<dbReference type="RefSeq" id="WP_032952204.1">
    <property type="nucleotide sequence ID" value="NZ_JNHM01000002.1"/>
</dbReference>
<dbReference type="SMART" id="SM01038">
    <property type="entry name" value="Bgal_small_N"/>
    <property type="match status" value="1"/>
</dbReference>
<dbReference type="Gene3D" id="3.20.20.80">
    <property type="entry name" value="Glycosidases"/>
    <property type="match status" value="1"/>
</dbReference>
<dbReference type="PANTHER" id="PTHR46323:SF2">
    <property type="entry name" value="BETA-GALACTOSIDASE"/>
    <property type="match status" value="1"/>
</dbReference>
<comment type="cofactor">
    <cofactor evidence="2">
        <name>Ca(2+)</name>
        <dbReference type="ChEBI" id="CHEBI:29108"/>
    </cofactor>
</comment>
<dbReference type="InterPro" id="IPR014718">
    <property type="entry name" value="GH-type_carb-bd"/>
</dbReference>
<dbReference type="InterPro" id="IPR050347">
    <property type="entry name" value="Bact_Beta-galactosidase"/>
</dbReference>
<dbReference type="InterPro" id="IPR006101">
    <property type="entry name" value="Glyco_hydro_2"/>
</dbReference>
<dbReference type="Proteomes" id="UP000027661">
    <property type="component" value="Unassembled WGS sequence"/>
</dbReference>
<evidence type="ECO:0000256" key="6">
    <source>
        <dbReference type="ARBA" id="ARBA00012756"/>
    </source>
</evidence>
<dbReference type="InterPro" id="IPR008979">
    <property type="entry name" value="Galactose-bd-like_sf"/>
</dbReference>
<dbReference type="SUPFAM" id="SSF74650">
    <property type="entry name" value="Galactose mutarotase-like"/>
    <property type="match status" value="1"/>
</dbReference>
<dbReference type="Gene3D" id="2.60.120.260">
    <property type="entry name" value="Galactose-binding domain-like"/>
    <property type="match status" value="1"/>
</dbReference>
<evidence type="ECO:0000259" key="14">
    <source>
        <dbReference type="SMART" id="SM01038"/>
    </source>
</evidence>
<evidence type="ECO:0000256" key="12">
    <source>
        <dbReference type="RuleBase" id="RU361154"/>
    </source>
</evidence>
<dbReference type="SUPFAM" id="SSF51445">
    <property type="entry name" value="(Trans)glycosidases"/>
    <property type="match status" value="1"/>
</dbReference>
<proteinExistence type="inferred from homology"/>
<sequence length="1058" mass="121367">MKHSLHTVLTLLFVCASAWGENVPWQNPQINEINREPAHAHFIPYTNEANALKQQALPAAQRFAVNPATERRISLDGTWKFLFSKNNEECPTDFYKMGYNTKRWKDIQVPGSWELQGFDSPIYTDVAYPFPANPPHVPTDYNPVGAYIREFTVPAHWKGMDIFLDFEGVESAFYCWVNGKLAGYSEDSRLPAHFNITPFLKAGKNKLAVKVFRYSDGSYLEDQDYWKYSGIERDVYLYARPQSRVQDFKLVAGLTNGYKDGDFNLNITLHKPHPGGTVEVKVMNKGNVIYQHKKEITSATDTLFAQKHLFPAILPWNAETPNLYTLVVSTYDAQGKALESFTQPFGFRSVEMRNGMQLINGVAVLFKGVNRHEHDPHHGRTITVESMIKDIQLMKQFNLNAVRTCHYPNRYEWYALCNEYGLYLVDEANIESHGMQAHKDGTLANNPDWEVPFMQRMSRMVLRDRNITAIVTWSMGNESGYGKHFETLYDWTKKFDPTRPVQYEGGGYDAKSDIYCPMYARVWALRRHVNQRDARPMILCEYAHAMGNSVGNLQDYWDLIYKYDQLQGGFIWDWVDATFDIKDKNGNKIWAYGGDMGFVGVPNDSNFCANGLVAADRSLHPHIWEVKKVYQYIHFEPVAFTTKQIKVTNWHDFIGLEDYKLHWTVETDGKAVQSGEMDFPVMAARSSAFITIPMNLIPNDGKEYFLKLEAFTKKEAPLVPKGHQVAMEQWQLNPEGERLLNATWTARELVDKTVNTERTPDAITLTGENFRIAFSTADGEMTELLYNGKNLIKEGLQPNFWRALTDNDVANNHLERCGIWKFAGKNAKLQSIDLKEDSNKQLATVTVNYKLEAQESTLQTVYQVRPNGAVKVSMHFVPGNKSLPEIPRLGMRMILPAEYDVMTWLGRGPQENYADRKTGYPIGLYTATVWEQFHPYVRAQETGNKTDVRWVALRNKAGEGLLITGEEPLNVSAWNFPLEDIDYVAFNTERRHGGSIMKKDMIWLNIDHRHMGVGGDNTWGAQVHPEYTITPHEWQYSFTMQPLSNQDDAAEKAHKKWF</sequence>
<comment type="cofactor">
    <cofactor evidence="3">
        <name>Na(+)</name>
        <dbReference type="ChEBI" id="CHEBI:29101"/>
    </cofactor>
</comment>
<evidence type="ECO:0000256" key="3">
    <source>
        <dbReference type="ARBA" id="ARBA00001959"/>
    </source>
</evidence>
<dbReference type="PATRIC" id="fig|1339352.3.peg.75"/>
<dbReference type="EC" id="3.2.1.23" evidence="6 12"/>
<keyword evidence="10 12" id="KW-0326">Glycosidase</keyword>
<evidence type="ECO:0000256" key="13">
    <source>
        <dbReference type="SAM" id="SignalP"/>
    </source>
</evidence>